<evidence type="ECO:0000256" key="1">
    <source>
        <dbReference type="ARBA" id="ARBA00000385"/>
    </source>
</evidence>
<feature type="domain" description="tRNA pseudouridylate synthase B C-terminal" evidence="8">
    <location>
        <begin position="213"/>
        <end position="254"/>
    </location>
</feature>
<dbReference type="Gene3D" id="2.30.130.10">
    <property type="entry name" value="PUA domain"/>
    <property type="match status" value="1"/>
</dbReference>
<keyword evidence="4 5" id="KW-0413">Isomerase</keyword>
<dbReference type="Pfam" id="PF09142">
    <property type="entry name" value="TruB_C"/>
    <property type="match status" value="1"/>
</dbReference>
<evidence type="ECO:0000259" key="7">
    <source>
        <dbReference type="Pfam" id="PF09142"/>
    </source>
</evidence>
<dbReference type="NCBIfam" id="TIGR00431">
    <property type="entry name" value="TruB"/>
    <property type="match status" value="1"/>
</dbReference>
<feature type="active site" description="Nucleophile" evidence="5">
    <location>
        <position position="60"/>
    </location>
</feature>
<dbReference type="Pfam" id="PF16198">
    <property type="entry name" value="TruB_C_2"/>
    <property type="match status" value="1"/>
</dbReference>
<feature type="domain" description="tRNA pseudouridine synthase II TruB subfamily 2 C-terminal" evidence="7">
    <location>
        <begin position="269"/>
        <end position="324"/>
    </location>
</feature>
<dbReference type="AlphaFoldDB" id="A0A364V3J8"/>
<dbReference type="EC" id="5.4.99.25" evidence="5"/>
<comment type="function">
    <text evidence="5">Responsible for synthesis of pseudouridine from uracil-55 in the psi GC loop of transfer RNAs.</text>
</comment>
<dbReference type="PANTHER" id="PTHR13767">
    <property type="entry name" value="TRNA-PSEUDOURIDINE SYNTHASE"/>
    <property type="match status" value="1"/>
</dbReference>
<evidence type="ECO:0000313" key="9">
    <source>
        <dbReference type="EMBL" id="RAV31202.1"/>
    </source>
</evidence>
<name>A0A364V3J8_9CORY</name>
<accession>A0A364V3J8</accession>
<dbReference type="SUPFAM" id="SSF88697">
    <property type="entry name" value="PUA domain-like"/>
    <property type="match status" value="1"/>
</dbReference>
<evidence type="ECO:0000256" key="5">
    <source>
        <dbReference type="HAMAP-Rule" id="MF_01080"/>
    </source>
</evidence>
<reference evidence="9 10" key="1">
    <citation type="journal article" date="2018" name="Syst. Appl. Microbiol.">
        <title>Corynebacterium heidelbergense sp. nov., isolated from the preen glands of Egyptian geese (Alopochen aegyptiacus).</title>
        <authorList>
            <person name="Braun M.S."/>
            <person name="Wang E."/>
            <person name="Zimmermann S."/>
            <person name="Wink M."/>
        </authorList>
    </citation>
    <scope>NUCLEOTIDE SEQUENCE [LARGE SCALE GENOMIC DNA]</scope>
    <source>
        <strain evidence="9 10">647</strain>
    </source>
</reference>
<proteinExistence type="inferred from homology"/>
<dbReference type="HAMAP" id="MF_01080">
    <property type="entry name" value="TruB_bact"/>
    <property type="match status" value="1"/>
</dbReference>
<evidence type="ECO:0000259" key="8">
    <source>
        <dbReference type="Pfam" id="PF16198"/>
    </source>
</evidence>
<dbReference type="GO" id="GO:0003723">
    <property type="term" value="F:RNA binding"/>
    <property type="evidence" value="ECO:0007669"/>
    <property type="project" value="InterPro"/>
</dbReference>
<dbReference type="SUPFAM" id="SSF55120">
    <property type="entry name" value="Pseudouridine synthase"/>
    <property type="match status" value="1"/>
</dbReference>
<evidence type="ECO:0000256" key="3">
    <source>
        <dbReference type="ARBA" id="ARBA00022694"/>
    </source>
</evidence>
<organism evidence="9 10">
    <name type="scientific">Corynebacterium heidelbergense</name>
    <dbReference type="NCBI Taxonomy" id="2055947"/>
    <lineage>
        <taxon>Bacteria</taxon>
        <taxon>Bacillati</taxon>
        <taxon>Actinomycetota</taxon>
        <taxon>Actinomycetes</taxon>
        <taxon>Mycobacteriales</taxon>
        <taxon>Corynebacteriaceae</taxon>
        <taxon>Corynebacterium</taxon>
    </lineage>
</organism>
<keyword evidence="3 5" id="KW-0819">tRNA processing</keyword>
<gene>
    <name evidence="5" type="primary">truB</name>
    <name evidence="9" type="ORF">DLJ54_09630</name>
</gene>
<dbReference type="GO" id="GO:1990481">
    <property type="term" value="P:mRNA pseudouridine synthesis"/>
    <property type="evidence" value="ECO:0007669"/>
    <property type="project" value="TreeGrafter"/>
</dbReference>
<dbReference type="InterPro" id="IPR015947">
    <property type="entry name" value="PUA-like_sf"/>
</dbReference>
<dbReference type="CDD" id="cd02573">
    <property type="entry name" value="PseudoU_synth_EcTruB"/>
    <property type="match status" value="1"/>
</dbReference>
<comment type="similarity">
    <text evidence="2 5">Belongs to the pseudouridine synthase TruB family. Type 1 subfamily.</text>
</comment>
<evidence type="ECO:0000256" key="2">
    <source>
        <dbReference type="ARBA" id="ARBA00005642"/>
    </source>
</evidence>
<keyword evidence="10" id="KW-1185">Reference proteome</keyword>
<protein>
    <recommendedName>
        <fullName evidence="5">tRNA pseudouridine synthase B</fullName>
        <ecNumber evidence="5">5.4.99.25</ecNumber>
    </recommendedName>
    <alternativeName>
        <fullName evidence="5">tRNA pseudouridine(55) synthase</fullName>
        <shortName evidence="5">Psi55 synthase</shortName>
    </alternativeName>
    <alternativeName>
        <fullName evidence="5">tRNA pseudouridylate synthase</fullName>
    </alternativeName>
    <alternativeName>
        <fullName evidence="5">tRNA-uridine isomerase</fullName>
    </alternativeName>
</protein>
<evidence type="ECO:0000259" key="6">
    <source>
        <dbReference type="Pfam" id="PF01509"/>
    </source>
</evidence>
<dbReference type="InterPro" id="IPR020103">
    <property type="entry name" value="PsdUridine_synth_cat_dom_sf"/>
</dbReference>
<dbReference type="EMBL" id="QHCV01000150">
    <property type="protein sequence ID" value="RAV31202.1"/>
    <property type="molecule type" value="Genomic_DNA"/>
</dbReference>
<dbReference type="InterPro" id="IPR015225">
    <property type="entry name" value="tRNA_psdUridine_synth_fam2_C"/>
</dbReference>
<evidence type="ECO:0000256" key="4">
    <source>
        <dbReference type="ARBA" id="ARBA00023235"/>
    </source>
</evidence>
<feature type="domain" description="Pseudouridine synthase II N-terminal" evidence="6">
    <location>
        <begin position="45"/>
        <end position="212"/>
    </location>
</feature>
<dbReference type="GO" id="GO:0160148">
    <property type="term" value="F:tRNA pseudouridine(55) synthase activity"/>
    <property type="evidence" value="ECO:0007669"/>
    <property type="project" value="UniProtKB-EC"/>
</dbReference>
<sequence length="329" mass="34814">MSETPSSADTAAHRPPEGSILQRSGVLVVDKPAGMTSHDVVARLRRIFGTRRVGHAGTLDPMATGVLVVGIERGTKFLAHVVAHDKRYEATAEFGATTVTEDCESAATSIAPAASIRALRPEAVAAALTSFCGDIEQRPSSVSAVKINGKRAHELVRAGQDVQLPARPVSIHSLTVDQVELVERSAADAAMVGEGPRWRATFAVHCSSGTFVRALARDAGEALGVGGYLTQLRRVSSGPFPLAEAQTLEQLAARPVLTWTLDEAMARCFPVREISEPQAQDLALGKWLEPIGLRGVHAAVDPRGRAIALIEERGSRAASVFVARPAGMD</sequence>
<dbReference type="InterPro" id="IPR002501">
    <property type="entry name" value="PsdUridine_synth_N"/>
</dbReference>
<dbReference type="InterPro" id="IPR014780">
    <property type="entry name" value="tRNA_psdUridine_synth_TruB"/>
</dbReference>
<dbReference type="Pfam" id="PF01509">
    <property type="entry name" value="TruB_N"/>
    <property type="match status" value="1"/>
</dbReference>
<evidence type="ECO:0000313" key="10">
    <source>
        <dbReference type="Proteomes" id="UP000251577"/>
    </source>
</evidence>
<comment type="catalytic activity">
    <reaction evidence="1 5">
        <text>uridine(55) in tRNA = pseudouridine(55) in tRNA</text>
        <dbReference type="Rhea" id="RHEA:42532"/>
        <dbReference type="Rhea" id="RHEA-COMP:10101"/>
        <dbReference type="Rhea" id="RHEA-COMP:10102"/>
        <dbReference type="ChEBI" id="CHEBI:65314"/>
        <dbReference type="ChEBI" id="CHEBI:65315"/>
        <dbReference type="EC" id="5.4.99.25"/>
    </reaction>
</comment>
<dbReference type="Proteomes" id="UP000251577">
    <property type="component" value="Unassembled WGS sequence"/>
</dbReference>
<comment type="caution">
    <text evidence="9">The sequence shown here is derived from an EMBL/GenBank/DDBJ whole genome shotgun (WGS) entry which is preliminary data.</text>
</comment>
<dbReference type="PANTHER" id="PTHR13767:SF2">
    <property type="entry name" value="PSEUDOURIDYLATE SYNTHASE TRUB1"/>
    <property type="match status" value="1"/>
</dbReference>
<dbReference type="RefSeq" id="WP_113631478.1">
    <property type="nucleotide sequence ID" value="NZ_QHCV01000150.1"/>
</dbReference>
<dbReference type="Gene3D" id="3.30.2350.10">
    <property type="entry name" value="Pseudouridine synthase"/>
    <property type="match status" value="1"/>
</dbReference>
<dbReference type="InterPro" id="IPR036974">
    <property type="entry name" value="PUA_sf"/>
</dbReference>
<dbReference type="InterPro" id="IPR032819">
    <property type="entry name" value="TruB_C"/>
</dbReference>
<dbReference type="GO" id="GO:0031119">
    <property type="term" value="P:tRNA pseudouridine synthesis"/>
    <property type="evidence" value="ECO:0007669"/>
    <property type="project" value="UniProtKB-UniRule"/>
</dbReference>